<proteinExistence type="inferred from homology"/>
<dbReference type="EC" id="5.6.2.4" evidence="10"/>
<keyword evidence="4" id="KW-0378">Hydrolase</keyword>
<evidence type="ECO:0000256" key="10">
    <source>
        <dbReference type="ARBA" id="ARBA00034808"/>
    </source>
</evidence>
<evidence type="ECO:0000259" key="14">
    <source>
        <dbReference type="PROSITE" id="PS51194"/>
    </source>
</evidence>
<keyword evidence="6" id="KW-0067">ATP-binding</keyword>
<dbReference type="InterPro" id="IPR036390">
    <property type="entry name" value="WH_DNA-bd_sf"/>
</dbReference>
<dbReference type="SMART" id="SM00490">
    <property type="entry name" value="HELICc"/>
    <property type="match status" value="1"/>
</dbReference>
<gene>
    <name evidence="15" type="ORF">TsocGM_00540</name>
</gene>
<evidence type="ECO:0000256" key="5">
    <source>
        <dbReference type="ARBA" id="ARBA00022806"/>
    </source>
</evidence>
<keyword evidence="5 15" id="KW-0347">Helicase</keyword>
<evidence type="ECO:0000256" key="8">
    <source>
        <dbReference type="ARBA" id="ARBA00023235"/>
    </source>
</evidence>
<dbReference type="GO" id="GO:0006281">
    <property type="term" value="P:DNA repair"/>
    <property type="evidence" value="ECO:0007669"/>
    <property type="project" value="TreeGrafter"/>
</dbReference>
<dbReference type="GO" id="GO:0016787">
    <property type="term" value="F:hydrolase activity"/>
    <property type="evidence" value="ECO:0007669"/>
    <property type="project" value="UniProtKB-KW"/>
</dbReference>
<keyword evidence="7" id="KW-0238">DNA-binding</keyword>
<sequence length="490" mass="54269">MSIIVTPEERRSLRSHLREHFGFRRFRAGQEEAAASALKGKDTVVVMPTGSGKSLCYQLPGLAMEGTTVVVGPLLALMKDQADALARRGFPVAEVNSSLNDRQSRLAEEAIEVGLPEFVFTTPERMADPAFRAVLKRRRLDLFVIDEAHCISQWGHDFRPDYLDLGLAIADLGHPPVLAMTATATPEVIDDIVESLGIPDAELVHTGFDRPNLGLSVINAAGAEAKQNALLHLLQEAEGVGIVYCATVKAVDELSEFLGGLGLPVASYHGRMPLRKRVEAQDRFMRGEVRAMVATNAFGLGIDKPDIRFVIHYHLPGTLEAYYQEFGRAGRDGEPARGILIYDPADRALQSFFRGRMPDAEDLVNAHHTLSRWEDEPGGPTLSELLKISPLSKTRLRVCLGLLERFGLVSREPGRRYRLSRRELSLGEATRIASRFREREERGILKRHQMTEYAESRSCRWGTLLDYFGNEDVLGGPCGRCDRCEGTGPA</sequence>
<evidence type="ECO:0000256" key="9">
    <source>
        <dbReference type="ARBA" id="ARBA00034617"/>
    </source>
</evidence>
<dbReference type="Gene3D" id="3.40.50.300">
    <property type="entry name" value="P-loop containing nucleotide triphosphate hydrolases"/>
    <property type="match status" value="2"/>
</dbReference>
<evidence type="ECO:0000256" key="4">
    <source>
        <dbReference type="ARBA" id="ARBA00022801"/>
    </source>
</evidence>
<evidence type="ECO:0000256" key="12">
    <source>
        <dbReference type="ARBA" id="ARBA00044550"/>
    </source>
</evidence>
<keyword evidence="16" id="KW-1185">Reference proteome</keyword>
<dbReference type="GO" id="GO:0003677">
    <property type="term" value="F:DNA binding"/>
    <property type="evidence" value="ECO:0007669"/>
    <property type="project" value="UniProtKB-KW"/>
</dbReference>
<dbReference type="GO" id="GO:0043590">
    <property type="term" value="C:bacterial nucleoid"/>
    <property type="evidence" value="ECO:0007669"/>
    <property type="project" value="TreeGrafter"/>
</dbReference>
<keyword evidence="2" id="KW-0479">Metal-binding</keyword>
<organism evidence="15 16">
    <name type="scientific">Tautonia sociabilis</name>
    <dbReference type="NCBI Taxonomy" id="2080755"/>
    <lineage>
        <taxon>Bacteria</taxon>
        <taxon>Pseudomonadati</taxon>
        <taxon>Planctomycetota</taxon>
        <taxon>Planctomycetia</taxon>
        <taxon>Isosphaerales</taxon>
        <taxon>Isosphaeraceae</taxon>
        <taxon>Tautonia</taxon>
    </lineage>
</organism>
<dbReference type="GO" id="GO:0009378">
    <property type="term" value="F:four-way junction helicase activity"/>
    <property type="evidence" value="ECO:0007669"/>
    <property type="project" value="TreeGrafter"/>
</dbReference>
<dbReference type="Proteomes" id="UP000280296">
    <property type="component" value="Unassembled WGS sequence"/>
</dbReference>
<dbReference type="GO" id="GO:0046872">
    <property type="term" value="F:metal ion binding"/>
    <property type="evidence" value="ECO:0007669"/>
    <property type="project" value="UniProtKB-KW"/>
</dbReference>
<comment type="catalytic activity">
    <reaction evidence="9">
        <text>Couples ATP hydrolysis with the unwinding of duplex DNA by translocating in the 3'-5' direction.</text>
        <dbReference type="EC" id="5.6.2.4"/>
    </reaction>
</comment>
<dbReference type="RefSeq" id="WP_126723366.1">
    <property type="nucleotide sequence ID" value="NZ_RYZH01000001.1"/>
</dbReference>
<dbReference type="InterPro" id="IPR011545">
    <property type="entry name" value="DEAD/DEAH_box_helicase_dom"/>
</dbReference>
<dbReference type="PROSITE" id="PS51194">
    <property type="entry name" value="HELICASE_CTER"/>
    <property type="match status" value="1"/>
</dbReference>
<name>A0A432MQC9_9BACT</name>
<dbReference type="CDD" id="cd17920">
    <property type="entry name" value="DEXHc_RecQ"/>
    <property type="match status" value="1"/>
</dbReference>
<evidence type="ECO:0000256" key="11">
    <source>
        <dbReference type="ARBA" id="ARBA00044535"/>
    </source>
</evidence>
<evidence type="ECO:0000256" key="2">
    <source>
        <dbReference type="ARBA" id="ARBA00022723"/>
    </source>
</evidence>
<dbReference type="InterPro" id="IPR027417">
    <property type="entry name" value="P-loop_NTPase"/>
</dbReference>
<evidence type="ECO:0000256" key="7">
    <source>
        <dbReference type="ARBA" id="ARBA00023125"/>
    </source>
</evidence>
<dbReference type="OrthoDB" id="9763310at2"/>
<dbReference type="Pfam" id="PF00271">
    <property type="entry name" value="Helicase_C"/>
    <property type="match status" value="1"/>
</dbReference>
<accession>A0A432MQC9</accession>
<evidence type="ECO:0000256" key="1">
    <source>
        <dbReference type="ARBA" id="ARBA00005446"/>
    </source>
</evidence>
<dbReference type="PANTHER" id="PTHR13710:SF105">
    <property type="entry name" value="ATP-DEPENDENT DNA HELICASE Q1"/>
    <property type="match status" value="1"/>
</dbReference>
<protein>
    <recommendedName>
        <fullName evidence="11">ATP-dependent DNA helicase RecQ</fullName>
        <ecNumber evidence="10">5.6.2.4</ecNumber>
    </recommendedName>
    <alternativeName>
        <fullName evidence="12">DNA 3'-5' helicase RecQ</fullName>
    </alternativeName>
</protein>
<dbReference type="GO" id="GO:0005524">
    <property type="term" value="F:ATP binding"/>
    <property type="evidence" value="ECO:0007669"/>
    <property type="project" value="UniProtKB-KW"/>
</dbReference>
<comment type="similarity">
    <text evidence="1">Belongs to the helicase family. RecQ subfamily.</text>
</comment>
<dbReference type="Gene3D" id="1.10.10.10">
    <property type="entry name" value="Winged helix-like DNA-binding domain superfamily/Winged helix DNA-binding domain"/>
    <property type="match status" value="2"/>
</dbReference>
<dbReference type="PANTHER" id="PTHR13710">
    <property type="entry name" value="DNA HELICASE RECQ FAMILY MEMBER"/>
    <property type="match status" value="1"/>
</dbReference>
<keyword evidence="8" id="KW-0413">Isomerase</keyword>
<dbReference type="NCBIfam" id="TIGR00614">
    <property type="entry name" value="recQ_fam"/>
    <property type="match status" value="1"/>
</dbReference>
<reference evidence="15 16" key="2">
    <citation type="submission" date="2019-01" db="EMBL/GenBank/DDBJ databases">
        <title>Tautonia sociabilis, a novel thermotolerant planctomycete of Isosphaeraceae family, isolated from a 4000 m deep subterranean habitat.</title>
        <authorList>
            <person name="Kovaleva O.L."/>
            <person name="Elcheninov A.G."/>
            <person name="Van Heerden E."/>
            <person name="Toshchakov S.V."/>
            <person name="Novikov A."/>
            <person name="Bonch-Osmolovskaya E.A."/>
            <person name="Kublanov I.V."/>
        </authorList>
    </citation>
    <scope>NUCLEOTIDE SEQUENCE [LARGE SCALE GENOMIC DNA]</scope>
    <source>
        <strain evidence="15 16">GM2012</strain>
    </source>
</reference>
<evidence type="ECO:0000313" key="15">
    <source>
        <dbReference type="EMBL" id="RUL89691.1"/>
    </source>
</evidence>
<dbReference type="InterPro" id="IPR036388">
    <property type="entry name" value="WH-like_DNA-bd_sf"/>
</dbReference>
<dbReference type="GO" id="GO:0030894">
    <property type="term" value="C:replisome"/>
    <property type="evidence" value="ECO:0007669"/>
    <property type="project" value="TreeGrafter"/>
</dbReference>
<dbReference type="InterPro" id="IPR004589">
    <property type="entry name" value="DNA_helicase_ATP-dep_RecQ"/>
</dbReference>
<comment type="caution">
    <text evidence="15">The sequence shown here is derived from an EMBL/GenBank/DDBJ whole genome shotgun (WGS) entry which is preliminary data.</text>
</comment>
<dbReference type="FunFam" id="3.40.50.300:FF:001389">
    <property type="entry name" value="ATP-dependent DNA helicase RecQ"/>
    <property type="match status" value="1"/>
</dbReference>
<dbReference type="Pfam" id="PF16124">
    <property type="entry name" value="RecQ_Zn_bind"/>
    <property type="match status" value="1"/>
</dbReference>
<dbReference type="InterPro" id="IPR014001">
    <property type="entry name" value="Helicase_ATP-bd"/>
</dbReference>
<reference evidence="15 16" key="1">
    <citation type="submission" date="2018-12" db="EMBL/GenBank/DDBJ databases">
        <authorList>
            <person name="Toschakov S.V."/>
        </authorList>
    </citation>
    <scope>NUCLEOTIDE SEQUENCE [LARGE SCALE GENOMIC DNA]</scope>
    <source>
        <strain evidence="15 16">GM2012</strain>
    </source>
</reference>
<feature type="domain" description="Helicase C-terminal" evidence="14">
    <location>
        <begin position="229"/>
        <end position="378"/>
    </location>
</feature>
<dbReference type="SUPFAM" id="SSF46785">
    <property type="entry name" value="Winged helix' DNA-binding domain"/>
    <property type="match status" value="1"/>
</dbReference>
<evidence type="ECO:0000256" key="3">
    <source>
        <dbReference type="ARBA" id="ARBA00022741"/>
    </source>
</evidence>
<dbReference type="EMBL" id="RYZH01000001">
    <property type="protein sequence ID" value="RUL89691.1"/>
    <property type="molecule type" value="Genomic_DNA"/>
</dbReference>
<dbReference type="InterPro" id="IPR001650">
    <property type="entry name" value="Helicase_C-like"/>
</dbReference>
<dbReference type="GO" id="GO:0043138">
    <property type="term" value="F:3'-5' DNA helicase activity"/>
    <property type="evidence" value="ECO:0007669"/>
    <property type="project" value="UniProtKB-EC"/>
</dbReference>
<dbReference type="PROSITE" id="PS51192">
    <property type="entry name" value="HELICASE_ATP_BIND_1"/>
    <property type="match status" value="1"/>
</dbReference>
<keyword evidence="3" id="KW-0547">Nucleotide-binding</keyword>
<dbReference type="AlphaFoldDB" id="A0A432MQC9"/>
<dbReference type="SMART" id="SM00487">
    <property type="entry name" value="DEXDc"/>
    <property type="match status" value="1"/>
</dbReference>
<evidence type="ECO:0000259" key="13">
    <source>
        <dbReference type="PROSITE" id="PS51192"/>
    </source>
</evidence>
<dbReference type="Pfam" id="PF00270">
    <property type="entry name" value="DEAD"/>
    <property type="match status" value="1"/>
</dbReference>
<dbReference type="GO" id="GO:0006310">
    <property type="term" value="P:DNA recombination"/>
    <property type="evidence" value="ECO:0007669"/>
    <property type="project" value="InterPro"/>
</dbReference>
<dbReference type="SUPFAM" id="SSF52540">
    <property type="entry name" value="P-loop containing nucleoside triphosphate hydrolases"/>
    <property type="match status" value="1"/>
</dbReference>
<evidence type="ECO:0000313" key="16">
    <source>
        <dbReference type="Proteomes" id="UP000280296"/>
    </source>
</evidence>
<evidence type="ECO:0000256" key="6">
    <source>
        <dbReference type="ARBA" id="ARBA00022840"/>
    </source>
</evidence>
<dbReference type="GO" id="GO:0005737">
    <property type="term" value="C:cytoplasm"/>
    <property type="evidence" value="ECO:0007669"/>
    <property type="project" value="TreeGrafter"/>
</dbReference>
<feature type="domain" description="Helicase ATP-binding" evidence="13">
    <location>
        <begin position="34"/>
        <end position="202"/>
    </location>
</feature>
<dbReference type="InterPro" id="IPR032284">
    <property type="entry name" value="RecQ_Zn-bd"/>
</dbReference>